<evidence type="ECO:0008006" key="4">
    <source>
        <dbReference type="Google" id="ProtNLM"/>
    </source>
</evidence>
<evidence type="ECO:0000313" key="2">
    <source>
        <dbReference type="EMBL" id="ABX08423.1"/>
    </source>
</evidence>
<reference evidence="2 3" key="1">
    <citation type="journal article" date="2007" name="PLoS Genet.">
        <title>Patterns and implications of gene gain and loss in the evolution of Prochlorococcus.</title>
        <authorList>
            <person name="Kettler G.C."/>
            <person name="Martiny A.C."/>
            <person name="Huang K."/>
            <person name="Zucker J."/>
            <person name="Coleman M.L."/>
            <person name="Rodrigue S."/>
            <person name="Chen F."/>
            <person name="Lapidus A."/>
            <person name="Ferriera S."/>
            <person name="Johnson J."/>
            <person name="Steglich C."/>
            <person name="Church G.M."/>
            <person name="Richardson P."/>
            <person name="Chisholm S.W."/>
        </authorList>
    </citation>
    <scope>NUCLEOTIDE SEQUENCE [LARGE SCALE GENOMIC DNA]</scope>
    <source>
        <strain evidence="3">MIT 9211</strain>
    </source>
</reference>
<accession>A9BEB3</accession>
<dbReference type="STRING" id="93059.P9211_04921"/>
<evidence type="ECO:0000313" key="3">
    <source>
        <dbReference type="Proteomes" id="UP000000788"/>
    </source>
</evidence>
<evidence type="ECO:0000256" key="1">
    <source>
        <dbReference type="ARBA" id="ARBA00005534"/>
    </source>
</evidence>
<dbReference type="HOGENOM" id="CLU_096980_0_2_3"/>
<dbReference type="InterPro" id="IPR001602">
    <property type="entry name" value="UPF0047_YjbQ-like"/>
</dbReference>
<dbReference type="PANTHER" id="PTHR30615:SF8">
    <property type="entry name" value="UPF0047 PROTEIN C4A8.02C"/>
    <property type="match status" value="1"/>
</dbReference>
<dbReference type="eggNOG" id="COG0432">
    <property type="taxonomic scope" value="Bacteria"/>
</dbReference>
<sequence>MEQILSELLVTTKGEGFTNITPKINQWIKESEISQGIIVISTKHTSCSLIINENADPNVLKDLSSYMKALVPEEEFTSINAKSQSYKYLHDQEGVDDMPAHIRTTLTSTCLSLSINESKLLLGTWQAVYLWEHRYSENLRKLNLHVVGEVKNNESNKKKDSLSSILSRTNPEKINSFLNKKHTPSITTSEDQAETSLDLLIDRIHELSSQSD</sequence>
<gene>
    <name evidence="2" type="ordered locus">P9211_04921</name>
</gene>
<dbReference type="KEGG" id="pmj:P9211_04921"/>
<dbReference type="OrthoDB" id="9801725at2"/>
<dbReference type="Proteomes" id="UP000000788">
    <property type="component" value="Chromosome"/>
</dbReference>
<protein>
    <recommendedName>
        <fullName evidence="4">Secondary thiamine-phosphate synthase enzyme</fullName>
    </recommendedName>
</protein>
<dbReference type="InterPro" id="IPR035917">
    <property type="entry name" value="YjbQ-like_sf"/>
</dbReference>
<organism evidence="2 3">
    <name type="scientific">Prochlorococcus marinus (strain MIT 9211)</name>
    <dbReference type="NCBI Taxonomy" id="93059"/>
    <lineage>
        <taxon>Bacteria</taxon>
        <taxon>Bacillati</taxon>
        <taxon>Cyanobacteriota</taxon>
        <taxon>Cyanophyceae</taxon>
        <taxon>Synechococcales</taxon>
        <taxon>Prochlorococcaceae</taxon>
        <taxon>Prochlorococcus</taxon>
    </lineage>
</organism>
<dbReference type="RefSeq" id="WP_012195046.1">
    <property type="nucleotide sequence ID" value="NC_009976.1"/>
</dbReference>
<name>A9BEB3_PROM4</name>
<dbReference type="AlphaFoldDB" id="A9BEB3"/>
<dbReference type="EMBL" id="CP000878">
    <property type="protein sequence ID" value="ABX08423.1"/>
    <property type="molecule type" value="Genomic_DNA"/>
</dbReference>
<keyword evidence="3" id="KW-1185">Reference proteome</keyword>
<proteinExistence type="inferred from homology"/>
<dbReference type="Gene3D" id="2.60.120.460">
    <property type="entry name" value="YjbQ-like"/>
    <property type="match status" value="1"/>
</dbReference>
<comment type="similarity">
    <text evidence="1">Belongs to the UPF0047 family.</text>
</comment>
<dbReference type="PANTHER" id="PTHR30615">
    <property type="entry name" value="UNCHARACTERIZED PROTEIN YJBQ-RELATED"/>
    <property type="match status" value="1"/>
</dbReference>
<dbReference type="SUPFAM" id="SSF111038">
    <property type="entry name" value="YjbQ-like"/>
    <property type="match status" value="1"/>
</dbReference>
<dbReference type="NCBIfam" id="TIGR00149">
    <property type="entry name" value="TIGR00149_YjbQ"/>
    <property type="match status" value="1"/>
</dbReference>
<dbReference type="Pfam" id="PF01894">
    <property type="entry name" value="YjbQ"/>
    <property type="match status" value="1"/>
</dbReference>